<name>A0A2B7Y5B8_9EURO</name>
<organism evidence="2 3">
    <name type="scientific">Helicocarpus griseus UAMH5409</name>
    <dbReference type="NCBI Taxonomy" id="1447875"/>
    <lineage>
        <taxon>Eukaryota</taxon>
        <taxon>Fungi</taxon>
        <taxon>Dikarya</taxon>
        <taxon>Ascomycota</taxon>
        <taxon>Pezizomycotina</taxon>
        <taxon>Eurotiomycetes</taxon>
        <taxon>Eurotiomycetidae</taxon>
        <taxon>Onygenales</taxon>
        <taxon>Ajellomycetaceae</taxon>
        <taxon>Helicocarpus</taxon>
    </lineage>
</organism>
<evidence type="ECO:0000313" key="3">
    <source>
        <dbReference type="Proteomes" id="UP000223968"/>
    </source>
</evidence>
<comment type="caution">
    <text evidence="2">The sequence shown here is derived from an EMBL/GenBank/DDBJ whole genome shotgun (WGS) entry which is preliminary data.</text>
</comment>
<accession>A0A2B7Y5B8</accession>
<evidence type="ECO:0000256" key="1">
    <source>
        <dbReference type="SAM" id="MobiDB-lite"/>
    </source>
</evidence>
<dbReference type="EMBL" id="PDNB01000015">
    <property type="protein sequence ID" value="PGH16666.1"/>
    <property type="molecule type" value="Genomic_DNA"/>
</dbReference>
<feature type="region of interest" description="Disordered" evidence="1">
    <location>
        <begin position="135"/>
        <end position="156"/>
    </location>
</feature>
<reference evidence="2 3" key="1">
    <citation type="submission" date="2017-10" db="EMBL/GenBank/DDBJ databases">
        <title>Comparative genomics in systemic dimorphic fungi from Ajellomycetaceae.</title>
        <authorList>
            <person name="Munoz J.F."/>
            <person name="Mcewen J.G."/>
            <person name="Clay O.K."/>
            <person name="Cuomo C.A."/>
        </authorList>
    </citation>
    <scope>NUCLEOTIDE SEQUENCE [LARGE SCALE GENOMIC DNA]</scope>
    <source>
        <strain evidence="2 3">UAMH5409</strain>
    </source>
</reference>
<protein>
    <submittedName>
        <fullName evidence="2">Uncharacterized protein</fullName>
    </submittedName>
</protein>
<gene>
    <name evidence="2" type="ORF">AJ79_01538</name>
</gene>
<sequence length="156" mass="17793">MRLVLHNGSGWTSFEMNAGWKRSLHMDFWIRTLLGIRGLMDKGPSFLSKSISLEDGLSFPPSPLKPSSYLLARYQDIVSCFEELHPTGTTSWTTAIRASQEYQFRNEPKHLHEVDFSFRISRDQVIVWSLSNGSGVYSSQTMEDKTQTKDSSRNLA</sequence>
<proteinExistence type="predicted"/>
<evidence type="ECO:0000313" key="2">
    <source>
        <dbReference type="EMBL" id="PGH16666.1"/>
    </source>
</evidence>
<dbReference type="AlphaFoldDB" id="A0A2B7Y5B8"/>
<dbReference type="Proteomes" id="UP000223968">
    <property type="component" value="Unassembled WGS sequence"/>
</dbReference>
<keyword evidence="3" id="KW-1185">Reference proteome</keyword>
<feature type="compositionally biased region" description="Basic and acidic residues" evidence="1">
    <location>
        <begin position="142"/>
        <end position="156"/>
    </location>
</feature>